<organism evidence="2">
    <name type="scientific">Ixodes ricinus</name>
    <name type="common">Common tick</name>
    <name type="synonym">Acarus ricinus</name>
    <dbReference type="NCBI Taxonomy" id="34613"/>
    <lineage>
        <taxon>Eukaryota</taxon>
        <taxon>Metazoa</taxon>
        <taxon>Ecdysozoa</taxon>
        <taxon>Arthropoda</taxon>
        <taxon>Chelicerata</taxon>
        <taxon>Arachnida</taxon>
        <taxon>Acari</taxon>
        <taxon>Parasitiformes</taxon>
        <taxon>Ixodida</taxon>
        <taxon>Ixodoidea</taxon>
        <taxon>Ixodidae</taxon>
        <taxon>Ixodinae</taxon>
        <taxon>Ixodes</taxon>
    </lineage>
</organism>
<feature type="transmembrane region" description="Helical" evidence="1">
    <location>
        <begin position="52"/>
        <end position="73"/>
    </location>
</feature>
<proteinExistence type="predicted"/>
<keyword evidence="1" id="KW-0472">Membrane</keyword>
<protein>
    <submittedName>
        <fullName evidence="2">Uncharacterized protein</fullName>
    </submittedName>
</protein>
<dbReference type="AlphaFoldDB" id="A0A6B0UH07"/>
<feature type="transmembrane region" description="Helical" evidence="1">
    <location>
        <begin position="79"/>
        <end position="106"/>
    </location>
</feature>
<reference evidence="2" key="1">
    <citation type="submission" date="2019-12" db="EMBL/GenBank/DDBJ databases">
        <title>An insight into the sialome of adult female Ixodes ricinus ticks feeding for 6 days.</title>
        <authorList>
            <person name="Perner J."/>
            <person name="Ribeiro J.M.C."/>
        </authorList>
    </citation>
    <scope>NUCLEOTIDE SEQUENCE</scope>
    <source>
        <strain evidence="2">Semi-engorged</strain>
        <tissue evidence="2">Salivary glands</tissue>
    </source>
</reference>
<keyword evidence="1" id="KW-1133">Transmembrane helix</keyword>
<sequence length="107" mass="11798">MARRQKHSLPKARPSKLVGAIWAAHTHARSPAPLCVPARGLPRSEGKAQQMLMCLPVSMLVRLLVCLLVWLLVCLLVCVLVSLLMCLPCLVVFFLVSLLVCLLVFLL</sequence>
<accession>A0A6B0UH07</accession>
<dbReference type="EMBL" id="GIFC01007241">
    <property type="protein sequence ID" value="MXU89324.1"/>
    <property type="molecule type" value="Transcribed_RNA"/>
</dbReference>
<name>A0A6B0UH07_IXORI</name>
<evidence type="ECO:0000256" key="1">
    <source>
        <dbReference type="SAM" id="Phobius"/>
    </source>
</evidence>
<evidence type="ECO:0000313" key="2">
    <source>
        <dbReference type="EMBL" id="MXU89324.1"/>
    </source>
</evidence>
<keyword evidence="1" id="KW-0812">Transmembrane</keyword>